<dbReference type="InterPro" id="IPR040719">
    <property type="entry name" value="DUF5597"/>
</dbReference>
<evidence type="ECO:0000313" key="4">
    <source>
        <dbReference type="EMBL" id="EEG89966.1"/>
    </source>
</evidence>
<dbReference type="Gene3D" id="2.60.220.20">
    <property type="entry name" value="putative beta-Galactosidase from caulobacter crescentus"/>
    <property type="match status" value="1"/>
</dbReference>
<organism evidence="4 5">
    <name type="scientific">Coprococcus comes ATCC 27758</name>
    <dbReference type="NCBI Taxonomy" id="470146"/>
    <lineage>
        <taxon>Bacteria</taxon>
        <taxon>Bacillati</taxon>
        <taxon>Bacillota</taxon>
        <taxon>Clostridia</taxon>
        <taxon>Lachnospirales</taxon>
        <taxon>Lachnospiraceae</taxon>
        <taxon>Coprococcus</taxon>
    </lineage>
</organism>
<evidence type="ECO:0000259" key="2">
    <source>
        <dbReference type="Pfam" id="PF01301"/>
    </source>
</evidence>
<reference evidence="4 5" key="2">
    <citation type="submission" date="2009-03" db="EMBL/GenBank/DDBJ databases">
        <title>Draft genome sequence of Coprococcus comes (ATCC 27758).</title>
        <authorList>
            <person name="Sudarsanam P."/>
            <person name="Ley R."/>
            <person name="Guruge J."/>
            <person name="Turnbaugh P.J."/>
            <person name="Mahowald M."/>
            <person name="Liep D."/>
            <person name="Gordon J."/>
        </authorList>
    </citation>
    <scope>NUCLEOTIDE SEQUENCE [LARGE SCALE GENOMIC DNA]</scope>
    <source>
        <strain evidence="4 5">ATCC 27758</strain>
    </source>
</reference>
<dbReference type="AlphaFoldDB" id="C0B9L4"/>
<dbReference type="InterPro" id="IPR001944">
    <property type="entry name" value="Glycoside_Hdrlase_35"/>
</dbReference>
<protein>
    <submittedName>
        <fullName evidence="4">Glycosyl hydrolase family 35</fullName>
    </submittedName>
</protein>
<dbReference type="PANTHER" id="PTHR23421">
    <property type="entry name" value="BETA-GALACTOSIDASE RELATED"/>
    <property type="match status" value="1"/>
</dbReference>
<dbReference type="InterPro" id="IPR017853">
    <property type="entry name" value="GH"/>
</dbReference>
<dbReference type="Gene3D" id="3.20.20.80">
    <property type="entry name" value="Glycosidases"/>
    <property type="match status" value="1"/>
</dbReference>
<dbReference type="EMBL" id="ABVR01000040">
    <property type="protein sequence ID" value="EEG89966.1"/>
    <property type="molecule type" value="Genomic_DNA"/>
</dbReference>
<sequence length="499" mass="56918">MKHMAEIRNDNGISTLYVDGQPFQAFAGEVHNSAAYDPERMEIEIWEKMEQSNLNTLIVPVYWETLESEEGKFDFTLVDALIKQADKYKKKLILLWFGLWKNAESAYVPVWMKKNSETYFRVELYGGERLNTISPLCTAAVEKDANAFSRLMEHIRETDENSAVIMVQVENEVGLLGTERDYCAQAEEVFGGSVPEMLLPEQTEKERATWKEAFGDDAEEVFSAWCFASALEQIASAGREKHPLPCLTNVWLKQFPWYPGSYPSGGPVEDMLWVWKAAAPSLFTIGPDIYVPYVSDIMKTYSRPDNPLLIPEVRKDAVTASYALYAFLHFHALCYAPFGVEDLWADQPSDLPAEVIDALKLDPLSFNLSGTKETLGEVYRLLEEIRPLYLKYRGTEHMKCFLKQSDGEQGCYLKFKNYDIEIQYLPRTDGAPAAAGVVFELDENTFLIIGMMCSIRFHTKPGDHRRVDFLTKEAGTFHVGKWVCEQRQNGDEKNRISLI</sequence>
<comment type="similarity">
    <text evidence="1">Belongs to the glycosyl hydrolase 35 family.</text>
</comment>
<dbReference type="HOGENOM" id="CLU_027430_0_0_9"/>
<feature type="domain" description="Glycoside hydrolase 35 catalytic" evidence="2">
    <location>
        <begin position="16"/>
        <end position="229"/>
    </location>
</feature>
<reference evidence="4 5" key="1">
    <citation type="submission" date="2009-02" db="EMBL/GenBank/DDBJ databases">
        <authorList>
            <person name="Fulton L."/>
            <person name="Clifton S."/>
            <person name="Fulton B."/>
            <person name="Xu J."/>
            <person name="Minx P."/>
            <person name="Pepin K.H."/>
            <person name="Johnson M."/>
            <person name="Bhonagiri V."/>
            <person name="Nash W.E."/>
            <person name="Mardis E.R."/>
            <person name="Wilson R.K."/>
        </authorList>
    </citation>
    <scope>NUCLEOTIDE SEQUENCE [LARGE SCALE GENOMIC DNA]</scope>
    <source>
        <strain evidence="4 5">ATCC 27758</strain>
    </source>
</reference>
<dbReference type="Pfam" id="PF01301">
    <property type="entry name" value="Glyco_hydro_35"/>
    <property type="match status" value="1"/>
</dbReference>
<dbReference type="GO" id="GO:0004553">
    <property type="term" value="F:hydrolase activity, hydrolyzing O-glycosyl compounds"/>
    <property type="evidence" value="ECO:0007669"/>
    <property type="project" value="InterPro"/>
</dbReference>
<proteinExistence type="inferred from homology"/>
<comment type="caution">
    <text evidence="4">The sequence shown here is derived from an EMBL/GenBank/DDBJ whole genome shotgun (WGS) entry which is preliminary data.</text>
</comment>
<dbReference type="Pfam" id="PF18120">
    <property type="entry name" value="DUF5597"/>
    <property type="match status" value="1"/>
</dbReference>
<dbReference type="GO" id="GO:0005975">
    <property type="term" value="P:carbohydrate metabolic process"/>
    <property type="evidence" value="ECO:0007669"/>
    <property type="project" value="InterPro"/>
</dbReference>
<evidence type="ECO:0000259" key="3">
    <source>
        <dbReference type="Pfam" id="PF18120"/>
    </source>
</evidence>
<dbReference type="InterPro" id="IPR031330">
    <property type="entry name" value="Gly_Hdrlase_35_cat"/>
</dbReference>
<dbReference type="Proteomes" id="UP000003793">
    <property type="component" value="Unassembled WGS sequence"/>
</dbReference>
<accession>C0B9L4</accession>
<keyword evidence="4" id="KW-0378">Hydrolase</keyword>
<evidence type="ECO:0000256" key="1">
    <source>
        <dbReference type="ARBA" id="ARBA00009809"/>
    </source>
</evidence>
<evidence type="ECO:0000313" key="5">
    <source>
        <dbReference type="Proteomes" id="UP000003793"/>
    </source>
</evidence>
<feature type="domain" description="DUF5597" evidence="3">
    <location>
        <begin position="376"/>
        <end position="494"/>
    </location>
</feature>
<name>C0B9L4_9FIRM</name>
<gene>
    <name evidence="4" type="ORF">COPCOM_01841</name>
</gene>
<dbReference type="SUPFAM" id="SSF51445">
    <property type="entry name" value="(Trans)glycosidases"/>
    <property type="match status" value="1"/>
</dbReference>